<evidence type="ECO:0000313" key="1">
    <source>
        <dbReference type="EMBL" id="MCA9380956.1"/>
    </source>
</evidence>
<evidence type="ECO:0008006" key="3">
    <source>
        <dbReference type="Google" id="ProtNLM"/>
    </source>
</evidence>
<accession>A0A955L1J7</accession>
<name>A0A955L1J7_9BACT</name>
<reference evidence="1" key="2">
    <citation type="journal article" date="2021" name="Microbiome">
        <title>Successional dynamics and alternative stable states in a saline activated sludge microbial community over 9 years.</title>
        <authorList>
            <person name="Wang Y."/>
            <person name="Ye J."/>
            <person name="Ju F."/>
            <person name="Liu L."/>
            <person name="Boyd J.A."/>
            <person name="Deng Y."/>
            <person name="Parks D.H."/>
            <person name="Jiang X."/>
            <person name="Yin X."/>
            <person name="Woodcroft B.J."/>
            <person name="Tyson G.W."/>
            <person name="Hugenholtz P."/>
            <person name="Polz M.F."/>
            <person name="Zhang T."/>
        </authorList>
    </citation>
    <scope>NUCLEOTIDE SEQUENCE</scope>
    <source>
        <strain evidence="1">HKST-UBA13</strain>
    </source>
</reference>
<organism evidence="1 2">
    <name type="scientific">Candidatus Dojkabacteria bacterium</name>
    <dbReference type="NCBI Taxonomy" id="2099670"/>
    <lineage>
        <taxon>Bacteria</taxon>
        <taxon>Candidatus Dojkabacteria</taxon>
    </lineage>
</organism>
<dbReference type="Proteomes" id="UP000775877">
    <property type="component" value="Unassembled WGS sequence"/>
</dbReference>
<proteinExistence type="predicted"/>
<sequence>MAVYCISYDLKSDNYESLIQAIKAYGFWWHQSESTWFIESALEPSQILDNLNNHLFKGDKLIVIKVQRNWWAIGHTEEEYQWMKNRNF</sequence>
<dbReference type="EMBL" id="JAGQLJ010000035">
    <property type="protein sequence ID" value="MCA9380956.1"/>
    <property type="molecule type" value="Genomic_DNA"/>
</dbReference>
<reference evidence="1" key="1">
    <citation type="submission" date="2020-04" db="EMBL/GenBank/DDBJ databases">
        <authorList>
            <person name="Zhang T."/>
        </authorList>
    </citation>
    <scope>NUCLEOTIDE SEQUENCE</scope>
    <source>
        <strain evidence="1">HKST-UBA13</strain>
    </source>
</reference>
<dbReference type="AlphaFoldDB" id="A0A955L1J7"/>
<comment type="caution">
    <text evidence="1">The sequence shown here is derived from an EMBL/GenBank/DDBJ whole genome shotgun (WGS) entry which is preliminary data.</text>
</comment>
<gene>
    <name evidence="1" type="ORF">KC678_01710</name>
</gene>
<protein>
    <recommendedName>
        <fullName evidence="3">CRISPR-associated protein Cas2</fullName>
    </recommendedName>
</protein>
<evidence type="ECO:0000313" key="2">
    <source>
        <dbReference type="Proteomes" id="UP000775877"/>
    </source>
</evidence>